<accession>A0AAW0C0N6</accession>
<proteinExistence type="predicted"/>
<evidence type="ECO:0000313" key="1">
    <source>
        <dbReference type="EMBL" id="KAK7031323.1"/>
    </source>
</evidence>
<dbReference type="EMBL" id="JAWWNJ010000024">
    <property type="protein sequence ID" value="KAK7031323.1"/>
    <property type="molecule type" value="Genomic_DNA"/>
</dbReference>
<dbReference type="AlphaFoldDB" id="A0AAW0C0N6"/>
<protein>
    <submittedName>
        <fullName evidence="1">Uncharacterized protein</fullName>
    </submittedName>
</protein>
<sequence>MQRSRLRNPNAVPPPSSIVSTPRIPTRVFRIICSGIDALDDPEEPHIYFPLEKRLQQALARQDPSLPYPGDALPGEHVPSAIRALEYYPFPYLSLAGNVVQPLRSPQRKRAREREAARSAAVREGRFRTMLEASIQIHHKHHIRLPSYRALRHIPSGPTLDDLSFIEDRDYSLAELQHFQLRNVDWDGINVRVVASDARALLVLAGFGITGDWEEEVLHPLNAACAAEAQALRHRNPDGDPILFSGVGHYFNEEKPKRYPGSRTLDLLATRSLFSSIPMKRLVSYTNSLLEAYCPTAFSALEDQKTQMLQYDPDAEYPCETSVFSATTLELGGPHYLRTPFGPCGRFDPSTWCIITSLGIYDCRRGGHIILWDIGWILVFPPGASILLPPGLVRYSFVEVQPHESRYLLIQQAGSGIRRFFENGERRDVEFAVEATRAEHVEREVKRRQAHLAAAESFERVDELPLGYCLFPYRGQNPPPAPFRLQ</sequence>
<gene>
    <name evidence="1" type="ORF">R3P38DRAFT_3187038</name>
</gene>
<name>A0AAW0C0N6_9AGAR</name>
<evidence type="ECO:0000313" key="2">
    <source>
        <dbReference type="Proteomes" id="UP001362999"/>
    </source>
</evidence>
<reference evidence="1 2" key="1">
    <citation type="journal article" date="2024" name="J Genomics">
        <title>Draft genome sequencing and assembly of Favolaschia claudopus CIRM-BRFM 2984 isolated from oak limbs.</title>
        <authorList>
            <person name="Navarro D."/>
            <person name="Drula E."/>
            <person name="Chaduli D."/>
            <person name="Cazenave R."/>
            <person name="Ahrendt S."/>
            <person name="Wang J."/>
            <person name="Lipzen A."/>
            <person name="Daum C."/>
            <person name="Barry K."/>
            <person name="Grigoriev I.V."/>
            <person name="Favel A."/>
            <person name="Rosso M.N."/>
            <person name="Martin F."/>
        </authorList>
    </citation>
    <scope>NUCLEOTIDE SEQUENCE [LARGE SCALE GENOMIC DNA]</scope>
    <source>
        <strain evidence="1 2">CIRM-BRFM 2984</strain>
    </source>
</reference>
<organism evidence="1 2">
    <name type="scientific">Favolaschia claudopus</name>
    <dbReference type="NCBI Taxonomy" id="2862362"/>
    <lineage>
        <taxon>Eukaryota</taxon>
        <taxon>Fungi</taxon>
        <taxon>Dikarya</taxon>
        <taxon>Basidiomycota</taxon>
        <taxon>Agaricomycotina</taxon>
        <taxon>Agaricomycetes</taxon>
        <taxon>Agaricomycetidae</taxon>
        <taxon>Agaricales</taxon>
        <taxon>Marasmiineae</taxon>
        <taxon>Mycenaceae</taxon>
        <taxon>Favolaschia</taxon>
    </lineage>
</organism>
<dbReference type="Proteomes" id="UP001362999">
    <property type="component" value="Unassembled WGS sequence"/>
</dbReference>
<keyword evidence="2" id="KW-1185">Reference proteome</keyword>
<comment type="caution">
    <text evidence="1">The sequence shown here is derived from an EMBL/GenBank/DDBJ whole genome shotgun (WGS) entry which is preliminary data.</text>
</comment>